<feature type="compositionally biased region" description="Pro residues" evidence="1">
    <location>
        <begin position="169"/>
        <end position="186"/>
    </location>
</feature>
<reference evidence="2 3" key="1">
    <citation type="submission" date="2024-03" db="EMBL/GenBank/DDBJ databases">
        <title>Aureococcus anophagefferens CCMP1851 and Kratosvirus quantuckense: Draft genome of a second virus-susceptible host strain in the model system.</title>
        <authorList>
            <person name="Chase E."/>
            <person name="Truchon A.R."/>
            <person name="Schepens W."/>
            <person name="Wilhelm S.W."/>
        </authorList>
    </citation>
    <scope>NUCLEOTIDE SEQUENCE [LARGE SCALE GENOMIC DNA]</scope>
    <source>
        <strain evidence="2 3">CCMP1851</strain>
    </source>
</reference>
<sequence length="186" mass="19549">MEVEVTLERAAMDAPPPPPPSARPGPSPAMTEPSALPTPEPCTEPTPTPQPAPVEDNDVCKLVYGVEWTEDAITYFIDDTKTFEFKNTKTGDSDEWAAIFHWGAVKGIGVSCSPTTMEIDCVRFYQEDAMDTVGAELPPPPPAEIPGGQFTPSTTTPSATTATAWSTAPPEPTALPPPPPGAAASS</sequence>
<name>A0ABR1G8X9_AURAN</name>
<evidence type="ECO:0000313" key="3">
    <source>
        <dbReference type="Proteomes" id="UP001363151"/>
    </source>
</evidence>
<feature type="compositionally biased region" description="Basic and acidic residues" evidence="1">
    <location>
        <begin position="1"/>
        <end position="11"/>
    </location>
</feature>
<feature type="compositionally biased region" description="Pro residues" evidence="1">
    <location>
        <begin position="14"/>
        <end position="27"/>
    </location>
</feature>
<organism evidence="2 3">
    <name type="scientific">Aureococcus anophagefferens</name>
    <name type="common">Harmful bloom alga</name>
    <dbReference type="NCBI Taxonomy" id="44056"/>
    <lineage>
        <taxon>Eukaryota</taxon>
        <taxon>Sar</taxon>
        <taxon>Stramenopiles</taxon>
        <taxon>Ochrophyta</taxon>
        <taxon>Pelagophyceae</taxon>
        <taxon>Pelagomonadales</taxon>
        <taxon>Pelagomonadaceae</taxon>
        <taxon>Aureococcus</taxon>
    </lineage>
</organism>
<dbReference type="EMBL" id="JBBJCI010000066">
    <property type="protein sequence ID" value="KAK7249534.1"/>
    <property type="molecule type" value="Genomic_DNA"/>
</dbReference>
<keyword evidence="2" id="KW-0378">Hydrolase</keyword>
<feature type="compositionally biased region" description="Low complexity" evidence="1">
    <location>
        <begin position="151"/>
        <end position="168"/>
    </location>
</feature>
<dbReference type="InterPro" id="IPR013320">
    <property type="entry name" value="ConA-like_dom_sf"/>
</dbReference>
<feature type="region of interest" description="Disordered" evidence="1">
    <location>
        <begin position="1"/>
        <end position="56"/>
    </location>
</feature>
<feature type="region of interest" description="Disordered" evidence="1">
    <location>
        <begin position="132"/>
        <end position="186"/>
    </location>
</feature>
<gene>
    <name evidence="2" type="ORF">SO694_0026805</name>
</gene>
<protein>
    <submittedName>
        <fullName evidence="2">Glycosyl hydrolase family 16 protein</fullName>
    </submittedName>
</protein>
<dbReference type="Proteomes" id="UP001363151">
    <property type="component" value="Unassembled WGS sequence"/>
</dbReference>
<comment type="caution">
    <text evidence="2">The sequence shown here is derived from an EMBL/GenBank/DDBJ whole genome shotgun (WGS) entry which is preliminary data.</text>
</comment>
<accession>A0ABR1G8X9</accession>
<evidence type="ECO:0000256" key="1">
    <source>
        <dbReference type="SAM" id="MobiDB-lite"/>
    </source>
</evidence>
<dbReference type="SUPFAM" id="SSF49899">
    <property type="entry name" value="Concanavalin A-like lectins/glucanases"/>
    <property type="match status" value="1"/>
</dbReference>
<proteinExistence type="predicted"/>
<dbReference type="GO" id="GO:0016787">
    <property type="term" value="F:hydrolase activity"/>
    <property type="evidence" value="ECO:0007669"/>
    <property type="project" value="UniProtKB-KW"/>
</dbReference>
<feature type="compositionally biased region" description="Pro residues" evidence="1">
    <location>
        <begin position="36"/>
        <end position="52"/>
    </location>
</feature>
<dbReference type="Gene3D" id="2.60.120.200">
    <property type="match status" value="1"/>
</dbReference>
<keyword evidence="3" id="KW-1185">Reference proteome</keyword>
<evidence type="ECO:0000313" key="2">
    <source>
        <dbReference type="EMBL" id="KAK7249534.1"/>
    </source>
</evidence>